<accession>A0A8H6TZ27</accession>
<dbReference type="InterPro" id="IPR015310">
    <property type="entry name" value="AHSA1-like_N"/>
</dbReference>
<comment type="subunit">
    <text evidence="9">Component of the spliceosome. Present in the activated B complex, the catalytically activated B* complex which catalyzes the branching, the catalytic step 1 C complex catalyzing the exon ligation, and the postcatalytic P complex containing the ligated exons (mRNA) and the excised lariat intron.</text>
</comment>
<evidence type="ECO:0000256" key="7">
    <source>
        <dbReference type="ARBA" id="ARBA00023187"/>
    </source>
</evidence>
<keyword evidence="3" id="KW-0507">mRNA processing</keyword>
<dbReference type="HAMAP" id="MF_03226">
    <property type="entry name" value="YJU2"/>
    <property type="match status" value="1"/>
</dbReference>
<evidence type="ECO:0000256" key="1">
    <source>
        <dbReference type="ARBA" id="ARBA00004123"/>
    </source>
</evidence>
<feature type="binding site" evidence="9">
    <location>
        <position position="43"/>
    </location>
    <ligand>
        <name>Zn(2+)</name>
        <dbReference type="ChEBI" id="CHEBI:29105"/>
    </ligand>
</feature>
<evidence type="ECO:0000256" key="8">
    <source>
        <dbReference type="ARBA" id="ARBA00023242"/>
    </source>
</evidence>
<dbReference type="GO" id="GO:0051087">
    <property type="term" value="F:protein-folding chaperone binding"/>
    <property type="evidence" value="ECO:0007669"/>
    <property type="project" value="InterPro"/>
</dbReference>
<keyword evidence="8 9" id="KW-0539">Nucleus</keyword>
<feature type="domain" description="Activator of Hsp90 ATPase AHSA1-like N-terminal" evidence="11">
    <location>
        <begin position="323"/>
        <end position="461"/>
    </location>
</feature>
<keyword evidence="5 9" id="KW-0747">Spliceosome</keyword>
<dbReference type="SUPFAM" id="SSF55961">
    <property type="entry name" value="Bet v1-like"/>
    <property type="match status" value="1"/>
</dbReference>
<dbReference type="GO" id="GO:0046872">
    <property type="term" value="F:metal ion binding"/>
    <property type="evidence" value="ECO:0007669"/>
    <property type="project" value="UniProtKB-KW"/>
</dbReference>
<gene>
    <name evidence="12" type="ORF">MVEN_02649200</name>
</gene>
<dbReference type="PANTHER" id="PTHR12111">
    <property type="entry name" value="SPLICING FACTOR YJU2"/>
    <property type="match status" value="1"/>
</dbReference>
<evidence type="ECO:0000256" key="2">
    <source>
        <dbReference type="ARBA" id="ARBA00006817"/>
    </source>
</evidence>
<organism evidence="12 13">
    <name type="scientific">Mycena venus</name>
    <dbReference type="NCBI Taxonomy" id="2733690"/>
    <lineage>
        <taxon>Eukaryota</taxon>
        <taxon>Fungi</taxon>
        <taxon>Dikarya</taxon>
        <taxon>Basidiomycota</taxon>
        <taxon>Agaricomycotina</taxon>
        <taxon>Agaricomycetes</taxon>
        <taxon>Agaricomycetidae</taxon>
        <taxon>Agaricales</taxon>
        <taxon>Marasmiineae</taxon>
        <taxon>Mycenaceae</taxon>
        <taxon>Mycena</taxon>
    </lineage>
</organism>
<feature type="binding site" evidence="9">
    <location>
        <position position="80"/>
    </location>
    <ligand>
        <name>Zn(2+)</name>
        <dbReference type="ChEBI" id="CHEBI:29105"/>
    </ligand>
</feature>
<evidence type="ECO:0000256" key="10">
    <source>
        <dbReference type="SAM" id="MobiDB-lite"/>
    </source>
</evidence>
<dbReference type="InterPro" id="IPR023393">
    <property type="entry name" value="START-like_dom_sf"/>
</dbReference>
<keyword evidence="4 9" id="KW-0479">Metal-binding</keyword>
<dbReference type="OrthoDB" id="567237at2759"/>
<reference evidence="12" key="1">
    <citation type="submission" date="2020-05" db="EMBL/GenBank/DDBJ databases">
        <title>Mycena genomes resolve the evolution of fungal bioluminescence.</title>
        <authorList>
            <person name="Tsai I.J."/>
        </authorList>
    </citation>
    <scope>NUCLEOTIDE SEQUENCE</scope>
    <source>
        <strain evidence="12">CCC161011</strain>
    </source>
</reference>
<dbReference type="PANTHER" id="PTHR12111:SF1">
    <property type="entry name" value="SPLICING FACTOR YJU2"/>
    <property type="match status" value="1"/>
</dbReference>
<feature type="binding site" evidence="9">
    <location>
        <position position="46"/>
    </location>
    <ligand>
        <name>Zn(2+)</name>
        <dbReference type="ChEBI" id="CHEBI:29105"/>
    </ligand>
</feature>
<evidence type="ECO:0000313" key="12">
    <source>
        <dbReference type="EMBL" id="KAF7324325.1"/>
    </source>
</evidence>
<dbReference type="SMART" id="SM01000">
    <property type="entry name" value="Aha1_N"/>
    <property type="match status" value="1"/>
</dbReference>
<dbReference type="InterPro" id="IPR036338">
    <property type="entry name" value="Aha1"/>
</dbReference>
<dbReference type="Pfam" id="PF08327">
    <property type="entry name" value="AHSA1"/>
    <property type="match status" value="1"/>
</dbReference>
<dbReference type="GO" id="GO:0001671">
    <property type="term" value="F:ATPase activator activity"/>
    <property type="evidence" value="ECO:0007669"/>
    <property type="project" value="InterPro"/>
</dbReference>
<dbReference type="InterPro" id="IPR007590">
    <property type="entry name" value="Saf4/Yju2"/>
</dbReference>
<evidence type="ECO:0000313" key="13">
    <source>
        <dbReference type="Proteomes" id="UP000620124"/>
    </source>
</evidence>
<comment type="similarity">
    <text evidence="9">Belongs to the CWC16 family. YJU2 subfamily.</text>
</comment>
<dbReference type="Pfam" id="PF04502">
    <property type="entry name" value="Saf4_Yju2"/>
    <property type="match status" value="1"/>
</dbReference>
<dbReference type="AlphaFoldDB" id="A0A8H6TZ27"/>
<comment type="similarity">
    <text evidence="2">Belongs to the AHA1 family.</text>
</comment>
<comment type="function">
    <text evidence="9">Part of the spliceosome which catalyzes two sequential transesterification reactions, first the excision of the non-coding intron from pre-mRNA and then the ligation of the coding exons to form the mature mRNA. Plays a role in stabilizing the structure of the spliceosome catalytic core and docking of the branch helix into the active site, producing 5'-exon and lariat intron-3'-intermediates.</text>
</comment>
<keyword evidence="7" id="KW-0508">mRNA splicing</keyword>
<evidence type="ECO:0000256" key="6">
    <source>
        <dbReference type="ARBA" id="ARBA00022833"/>
    </source>
</evidence>
<dbReference type="Pfam" id="PF09229">
    <property type="entry name" value="Aha1_N"/>
    <property type="match status" value="1"/>
</dbReference>
<evidence type="ECO:0000256" key="3">
    <source>
        <dbReference type="ARBA" id="ARBA00022664"/>
    </source>
</evidence>
<name>A0A8H6TZ27_9AGAR</name>
<evidence type="ECO:0000256" key="9">
    <source>
        <dbReference type="HAMAP-Rule" id="MF_03226"/>
    </source>
</evidence>
<protein>
    <recommendedName>
        <fullName evidence="9">Splicing factor YJU2</fullName>
    </recommendedName>
</protein>
<dbReference type="GO" id="GO:0000349">
    <property type="term" value="P:generation of catalytic spliceosome for first transesterification step"/>
    <property type="evidence" value="ECO:0007669"/>
    <property type="project" value="UniProtKB-UniRule"/>
</dbReference>
<keyword evidence="6 9" id="KW-0862">Zinc</keyword>
<comment type="caution">
    <text evidence="12">The sequence shown here is derived from an EMBL/GenBank/DDBJ whole genome shotgun (WGS) entry which is preliminary data.</text>
</comment>
<keyword evidence="13" id="KW-1185">Reference proteome</keyword>
<dbReference type="CDD" id="cd08892">
    <property type="entry name" value="SRPBCC_Aha1"/>
    <property type="match status" value="1"/>
</dbReference>
<comment type="subcellular location">
    <subcellularLocation>
        <location evidence="1 9">Nucleus</location>
    </subcellularLocation>
</comment>
<evidence type="ECO:0000256" key="5">
    <source>
        <dbReference type="ARBA" id="ARBA00022728"/>
    </source>
</evidence>
<sequence length="640" mass="70188">MAERKVLNKYFPPDFDPDLIPRRRGPKNSQQVVRLMAPFSMRCNTCGEYIYKGKKFNARKETVDGEDYYGIKIFRFYIKCTLCSAEITFKTDPKNTDYAAEHGASRNFEPWREGGRGRGVLENRTTDSKREMDILDALQDIRARNARNERVGNTSSVDLLARIGIEELENEEDLERKRIEEEDEKLVREVFAKVPMPASSTSRTAADGDEIAPPAPTVVTVKRKADDVEPDLLSLLPDSARSLISAKTSAIHTMKKAKMDNKKSLGIVTRPTYPISVVFLIMAHDQRNLQKNFYLPRLSASRVHAMAVPAPLPPSTANWHWKNKNVTRWGKEWFERELTSITITGTGTEVVAISSVTDVDGDIELGQRKSKLITIFDCKVVCAWSGTASNGTEVKGTLTIPEVSHEITLDGLSDYVYNWSLTTPSSPEVDSIFSLAKSRLPTALEAKFAEFAVALVDTHGKDLTVSADPSRSGTPAPAASTSADSASVSAVAPAAPKPAEKKSSINTTKITVEGSFMAAADDLFGLLTDEKRIPMWTRAAAQSSAKADTEYVLFGGGVKGKYVSLTPPSEIVQTWALQSPTWPSGHHATLTTTIVQGSDSTTVTFVLDGVPTGMEDEIKRNVEGYYIQGFKSIGLGSSLS</sequence>
<dbReference type="InterPro" id="IPR013538">
    <property type="entry name" value="ASHA1/2-like_C"/>
</dbReference>
<dbReference type="GO" id="GO:0071006">
    <property type="term" value="C:U2-type catalytic step 1 spliceosome"/>
    <property type="evidence" value="ECO:0007669"/>
    <property type="project" value="UniProtKB-UniRule"/>
</dbReference>
<proteinExistence type="inferred from homology"/>
<feature type="binding site" evidence="9">
    <location>
        <position position="83"/>
    </location>
    <ligand>
        <name>Zn(2+)</name>
        <dbReference type="ChEBI" id="CHEBI:29105"/>
    </ligand>
</feature>
<evidence type="ECO:0000259" key="11">
    <source>
        <dbReference type="SMART" id="SM01000"/>
    </source>
</evidence>
<dbReference type="SUPFAM" id="SSF103111">
    <property type="entry name" value="Activator of Hsp90 ATPase, Aha1"/>
    <property type="match status" value="1"/>
</dbReference>
<dbReference type="Gene3D" id="3.15.10.20">
    <property type="entry name" value="Activator of Hsp90 ATPase Aha1, N-terminal domain"/>
    <property type="match status" value="1"/>
</dbReference>
<dbReference type="Proteomes" id="UP000620124">
    <property type="component" value="Unassembled WGS sequence"/>
</dbReference>
<dbReference type="EMBL" id="JACAZI010000066">
    <property type="protein sequence ID" value="KAF7324325.1"/>
    <property type="molecule type" value="Genomic_DNA"/>
</dbReference>
<feature type="compositionally biased region" description="Low complexity" evidence="10">
    <location>
        <begin position="469"/>
        <end position="494"/>
    </location>
</feature>
<feature type="region of interest" description="Disordered" evidence="10">
    <location>
        <begin position="465"/>
        <end position="503"/>
    </location>
</feature>
<dbReference type="Gene3D" id="3.30.530.20">
    <property type="match status" value="1"/>
</dbReference>
<evidence type="ECO:0000256" key="4">
    <source>
        <dbReference type="ARBA" id="ARBA00022723"/>
    </source>
</evidence>
<dbReference type="InterPro" id="IPR043701">
    <property type="entry name" value="Yju2"/>
</dbReference>